<name>F4KUT7_HALH1</name>
<dbReference type="eggNOG" id="ENOG5033E9X">
    <property type="taxonomic scope" value="Bacteria"/>
</dbReference>
<reference evidence="2 3" key="1">
    <citation type="journal article" date="2011" name="Stand. Genomic Sci.">
        <title>Complete genome sequence of Haliscomenobacter hydrossis type strain (O).</title>
        <authorList>
            <consortium name="US DOE Joint Genome Institute (JGI-PGF)"/>
            <person name="Daligault H."/>
            <person name="Lapidus A."/>
            <person name="Zeytun A."/>
            <person name="Nolan M."/>
            <person name="Lucas S."/>
            <person name="Del Rio T.G."/>
            <person name="Tice H."/>
            <person name="Cheng J.F."/>
            <person name="Tapia R."/>
            <person name="Han C."/>
            <person name="Goodwin L."/>
            <person name="Pitluck S."/>
            <person name="Liolios K."/>
            <person name="Pagani I."/>
            <person name="Ivanova N."/>
            <person name="Huntemann M."/>
            <person name="Mavromatis K."/>
            <person name="Mikhailova N."/>
            <person name="Pati A."/>
            <person name="Chen A."/>
            <person name="Palaniappan K."/>
            <person name="Land M."/>
            <person name="Hauser L."/>
            <person name="Brambilla E.M."/>
            <person name="Rohde M."/>
            <person name="Verbarg S."/>
            <person name="Goker M."/>
            <person name="Bristow J."/>
            <person name="Eisen J.A."/>
            <person name="Markowitz V."/>
            <person name="Hugenholtz P."/>
            <person name="Kyrpides N.C."/>
            <person name="Klenk H.P."/>
            <person name="Woyke T."/>
        </authorList>
    </citation>
    <scope>NUCLEOTIDE SEQUENCE [LARGE SCALE GENOMIC DNA]</scope>
    <source>
        <strain evidence="3">ATCC 27775 / DSM 1100 / LMG 10767 / O</strain>
    </source>
</reference>
<keyword evidence="1" id="KW-0472">Membrane</keyword>
<dbReference type="Proteomes" id="UP000008461">
    <property type="component" value="Chromosome"/>
</dbReference>
<dbReference type="EMBL" id="CP002691">
    <property type="protein sequence ID" value="AEE53490.1"/>
    <property type="molecule type" value="Genomic_DNA"/>
</dbReference>
<keyword evidence="1" id="KW-1133">Transmembrane helix</keyword>
<dbReference type="STRING" id="760192.Halhy_5667"/>
<proteinExistence type="predicted"/>
<keyword evidence="1" id="KW-0812">Transmembrane</keyword>
<organism evidence="2 3">
    <name type="scientific">Haliscomenobacter hydrossis (strain ATCC 27775 / DSM 1100 / LMG 10767 / O)</name>
    <dbReference type="NCBI Taxonomy" id="760192"/>
    <lineage>
        <taxon>Bacteria</taxon>
        <taxon>Pseudomonadati</taxon>
        <taxon>Bacteroidota</taxon>
        <taxon>Saprospiria</taxon>
        <taxon>Saprospirales</taxon>
        <taxon>Haliscomenobacteraceae</taxon>
        <taxon>Haliscomenobacter</taxon>
    </lineage>
</organism>
<feature type="transmembrane region" description="Helical" evidence="1">
    <location>
        <begin position="12"/>
        <end position="35"/>
    </location>
</feature>
<evidence type="ECO:0000313" key="2">
    <source>
        <dbReference type="EMBL" id="AEE53490.1"/>
    </source>
</evidence>
<sequence length="39" mass="4058">MNNLFKGLIAGYGAMKLGGGCLGTIVVFVIIWVILGQCS</sequence>
<evidence type="ECO:0000256" key="1">
    <source>
        <dbReference type="SAM" id="Phobius"/>
    </source>
</evidence>
<evidence type="ECO:0000313" key="3">
    <source>
        <dbReference type="Proteomes" id="UP000008461"/>
    </source>
</evidence>
<keyword evidence="3" id="KW-1185">Reference proteome</keyword>
<protein>
    <submittedName>
        <fullName evidence="2">Uncharacterized protein</fullName>
    </submittedName>
</protein>
<accession>F4KUT7</accession>
<dbReference type="AlphaFoldDB" id="F4KUT7"/>
<gene>
    <name evidence="2" type="ordered locus">Halhy_5667</name>
</gene>
<reference key="2">
    <citation type="submission" date="2011-04" db="EMBL/GenBank/DDBJ databases">
        <title>Complete sequence of chromosome of Haliscomenobacter hydrossis DSM 1100.</title>
        <authorList>
            <consortium name="US DOE Joint Genome Institute (JGI-PGF)"/>
            <person name="Lucas S."/>
            <person name="Han J."/>
            <person name="Lapidus A."/>
            <person name="Bruce D."/>
            <person name="Goodwin L."/>
            <person name="Pitluck S."/>
            <person name="Peters L."/>
            <person name="Kyrpides N."/>
            <person name="Mavromatis K."/>
            <person name="Ivanova N."/>
            <person name="Ovchinnikova G."/>
            <person name="Pagani I."/>
            <person name="Daligault H."/>
            <person name="Detter J.C."/>
            <person name="Han C."/>
            <person name="Land M."/>
            <person name="Hauser L."/>
            <person name="Markowitz V."/>
            <person name="Cheng J.-F."/>
            <person name="Hugenholtz P."/>
            <person name="Woyke T."/>
            <person name="Wu D."/>
            <person name="Verbarg S."/>
            <person name="Frueling A."/>
            <person name="Brambilla E."/>
            <person name="Klenk H.-P."/>
            <person name="Eisen J.A."/>
        </authorList>
    </citation>
    <scope>NUCLEOTIDE SEQUENCE</scope>
    <source>
        <strain>DSM 1100</strain>
    </source>
</reference>
<dbReference type="HOGENOM" id="CLU_3306837_0_0_10"/>
<dbReference type="KEGG" id="hhy:Halhy_5667"/>